<dbReference type="WBParaSite" id="ACAC_0000023901-mRNA-1">
    <property type="protein sequence ID" value="ACAC_0000023901-mRNA-1"/>
    <property type="gene ID" value="ACAC_0000023901"/>
</dbReference>
<keyword evidence="1" id="KW-1185">Reference proteome</keyword>
<proteinExistence type="predicted"/>
<dbReference type="Proteomes" id="UP000035642">
    <property type="component" value="Unassembled WGS sequence"/>
</dbReference>
<name>A0A0K0CT70_ANGCA</name>
<dbReference type="AlphaFoldDB" id="A0A0K0CT70"/>
<protein>
    <submittedName>
        <fullName evidence="2">ZM domain-containing protein</fullName>
    </submittedName>
</protein>
<organism evidence="1 2">
    <name type="scientific">Angiostrongylus cantonensis</name>
    <name type="common">Rat lungworm</name>
    <dbReference type="NCBI Taxonomy" id="6313"/>
    <lineage>
        <taxon>Eukaryota</taxon>
        <taxon>Metazoa</taxon>
        <taxon>Ecdysozoa</taxon>
        <taxon>Nematoda</taxon>
        <taxon>Chromadorea</taxon>
        <taxon>Rhabditida</taxon>
        <taxon>Rhabditina</taxon>
        <taxon>Rhabditomorpha</taxon>
        <taxon>Strongyloidea</taxon>
        <taxon>Metastrongylidae</taxon>
        <taxon>Angiostrongylus</taxon>
    </lineage>
</organism>
<sequence>ACWQTQHRVPPDVQPPQIGKISIPEFKFSKKKYASIQRTVIVNKPSYQKVKWNEFPEEVVPEIGSAPKVHTQEWKPVNQEAVEIQRNQYRPSKISRVWPPPQEEVVKETKCPIRLSMFASNFFLHYSASGPQHMPSVQWPPAESEQHEREQVEVLQKHIPARKMEYQWPPPPPVYQGNLYTTYDRLSLPSQQQKPVRLQNNQCRIR</sequence>
<accession>A0A0K0CT70</accession>
<dbReference type="STRING" id="6313.A0A0K0CT70"/>
<reference evidence="2" key="2">
    <citation type="submission" date="2017-02" db="UniProtKB">
        <authorList>
            <consortium name="WormBaseParasite"/>
        </authorList>
    </citation>
    <scope>IDENTIFICATION</scope>
</reference>
<reference evidence="1" key="1">
    <citation type="submission" date="2012-09" db="EMBL/GenBank/DDBJ databases">
        <authorList>
            <person name="Martin A.A."/>
        </authorList>
    </citation>
    <scope>NUCLEOTIDE SEQUENCE</scope>
</reference>
<evidence type="ECO:0000313" key="1">
    <source>
        <dbReference type="Proteomes" id="UP000035642"/>
    </source>
</evidence>
<evidence type="ECO:0000313" key="2">
    <source>
        <dbReference type="WBParaSite" id="ACAC_0000023901-mRNA-1"/>
    </source>
</evidence>